<feature type="region of interest" description="Disordered" evidence="1">
    <location>
        <begin position="42"/>
        <end position="72"/>
    </location>
</feature>
<evidence type="ECO:0000256" key="1">
    <source>
        <dbReference type="SAM" id="MobiDB-lite"/>
    </source>
</evidence>
<keyword evidence="3" id="KW-1185">Reference proteome</keyword>
<feature type="compositionally biased region" description="Low complexity" evidence="1">
    <location>
        <begin position="42"/>
        <end position="53"/>
    </location>
</feature>
<evidence type="ECO:0000313" key="2">
    <source>
        <dbReference type="EMBL" id="KAK2070426.1"/>
    </source>
</evidence>
<gene>
    <name evidence="2" type="ORF">P8C59_004916</name>
</gene>
<evidence type="ECO:0000313" key="3">
    <source>
        <dbReference type="Proteomes" id="UP001217918"/>
    </source>
</evidence>
<sequence>MHLDPGRPTKPEHCLNQSAFALAHRASRLTLELYSPRYQSFTMSDSDTSMTDSHAGSQGMVDAPGQSKRSEEWKIEENRQAIEDQSKQLDEARDQGKENGDGVLEIIKSLLALARAE</sequence>
<dbReference type="EMBL" id="JAQQPM010000003">
    <property type="protein sequence ID" value="KAK2070426.1"/>
    <property type="molecule type" value="Genomic_DNA"/>
</dbReference>
<name>A0AAD9MEY1_9PEZI</name>
<proteinExistence type="predicted"/>
<dbReference type="Proteomes" id="UP001217918">
    <property type="component" value="Unassembled WGS sequence"/>
</dbReference>
<dbReference type="AlphaFoldDB" id="A0AAD9MEY1"/>
<organism evidence="2 3">
    <name type="scientific">Phyllachora maydis</name>
    <dbReference type="NCBI Taxonomy" id="1825666"/>
    <lineage>
        <taxon>Eukaryota</taxon>
        <taxon>Fungi</taxon>
        <taxon>Dikarya</taxon>
        <taxon>Ascomycota</taxon>
        <taxon>Pezizomycotina</taxon>
        <taxon>Sordariomycetes</taxon>
        <taxon>Sordariomycetidae</taxon>
        <taxon>Phyllachorales</taxon>
        <taxon>Phyllachoraceae</taxon>
        <taxon>Phyllachora</taxon>
    </lineage>
</organism>
<reference evidence="2" key="1">
    <citation type="journal article" date="2023" name="Mol. Plant Microbe Interact.">
        <title>Elucidating the Obligate Nature and Biological Capacity of an Invasive Fungal Corn Pathogen.</title>
        <authorList>
            <person name="MacCready J.S."/>
            <person name="Roggenkamp E.M."/>
            <person name="Gdanetz K."/>
            <person name="Chilvers M.I."/>
        </authorList>
    </citation>
    <scope>NUCLEOTIDE SEQUENCE</scope>
    <source>
        <strain evidence="2">PM02</strain>
    </source>
</reference>
<protein>
    <submittedName>
        <fullName evidence="2">Uncharacterized protein</fullName>
    </submittedName>
</protein>
<accession>A0AAD9MEY1</accession>
<comment type="caution">
    <text evidence="2">The sequence shown here is derived from an EMBL/GenBank/DDBJ whole genome shotgun (WGS) entry which is preliminary data.</text>
</comment>